<gene>
    <name evidence="8" type="ORF">OXX778_LOCUS20118</name>
</gene>
<accession>A0A814MKR1</accession>
<evidence type="ECO:0000256" key="6">
    <source>
        <dbReference type="ARBA" id="ARBA00022918"/>
    </source>
</evidence>
<dbReference type="EMBL" id="CAJNOC010006503">
    <property type="protein sequence ID" value="CAF1079374.1"/>
    <property type="molecule type" value="Genomic_DNA"/>
</dbReference>
<dbReference type="InterPro" id="IPR043128">
    <property type="entry name" value="Rev_trsase/Diguanyl_cyclase"/>
</dbReference>
<keyword evidence="2" id="KW-0548">Nucleotidyltransferase</keyword>
<evidence type="ECO:0000259" key="7">
    <source>
        <dbReference type="Pfam" id="PF17917"/>
    </source>
</evidence>
<dbReference type="GO" id="GO:0016787">
    <property type="term" value="F:hydrolase activity"/>
    <property type="evidence" value="ECO:0007669"/>
    <property type="project" value="UniProtKB-KW"/>
</dbReference>
<proteinExistence type="predicted"/>
<comment type="caution">
    <text evidence="8">The sequence shown here is derived from an EMBL/GenBank/DDBJ whole genome shotgun (WGS) entry which is preliminary data.</text>
</comment>
<name>A0A814MKR1_9BILA</name>
<sequence length="431" mass="50689">MSFRNDHVQSTNDRIISYLIRTWTNTIDLINGVGYSVIVYSTTETIVFLSFIDTYLIALKYQWRGRLDTQKTIVQVISSTMHVNNPNRQRKRGDDGRLPQIITSLIKSPVVFRKGMDDTLNQSISEFRHNVIQLAKSLFPNMANTNDLDKIIQERFVEGLHNVRLRELAHTKMHKMRMIEIFTIIDLIKYINCKNNGFENNSNQIMPYIKNPYYTSETDTHSNQHEHKLQLALQSWLGVANYYRRFISHYAQKTKPLYDVMKLKEVPKNLRKKNGAVDRKRVPLVWTEETEKCFEELKNILCSNLGLALPHFDITMILSTDACAYGYGAVLEKIIVEINYLIAYFSKSYTQTQSKYSTSEKELLAIVMSIEYFHHYLSGKFFIVYTDHQPLTWILHKTNTHPRLERWLLRLSQYNFEIIYKPGKENIKNYV</sequence>
<feature type="domain" description="Reverse transcriptase RNase H-like" evidence="7">
    <location>
        <begin position="313"/>
        <end position="414"/>
    </location>
</feature>
<dbReference type="PANTHER" id="PTHR37984">
    <property type="entry name" value="PROTEIN CBG26694"/>
    <property type="match status" value="1"/>
</dbReference>
<keyword evidence="6" id="KW-0695">RNA-directed DNA polymerase</keyword>
<dbReference type="CDD" id="cd09274">
    <property type="entry name" value="RNase_HI_RT_Ty3"/>
    <property type="match status" value="1"/>
</dbReference>
<keyword evidence="4" id="KW-0255">Endonuclease</keyword>
<evidence type="ECO:0000256" key="5">
    <source>
        <dbReference type="ARBA" id="ARBA00022801"/>
    </source>
</evidence>
<reference evidence="8" key="1">
    <citation type="submission" date="2021-02" db="EMBL/GenBank/DDBJ databases">
        <authorList>
            <person name="Nowell W R."/>
        </authorList>
    </citation>
    <scope>NUCLEOTIDE SEQUENCE</scope>
    <source>
        <strain evidence="8">Ploen Becks lab</strain>
    </source>
</reference>
<dbReference type="SUPFAM" id="SSF56672">
    <property type="entry name" value="DNA/RNA polymerases"/>
    <property type="match status" value="1"/>
</dbReference>
<dbReference type="Gene3D" id="3.30.70.270">
    <property type="match status" value="1"/>
</dbReference>
<dbReference type="InterPro" id="IPR041373">
    <property type="entry name" value="RT_RNaseH"/>
</dbReference>
<organism evidence="8 9">
    <name type="scientific">Brachionus calyciflorus</name>
    <dbReference type="NCBI Taxonomy" id="104777"/>
    <lineage>
        <taxon>Eukaryota</taxon>
        <taxon>Metazoa</taxon>
        <taxon>Spiralia</taxon>
        <taxon>Gnathifera</taxon>
        <taxon>Rotifera</taxon>
        <taxon>Eurotatoria</taxon>
        <taxon>Monogononta</taxon>
        <taxon>Pseudotrocha</taxon>
        <taxon>Ploima</taxon>
        <taxon>Brachionidae</taxon>
        <taxon>Brachionus</taxon>
    </lineage>
</organism>
<evidence type="ECO:0000256" key="1">
    <source>
        <dbReference type="ARBA" id="ARBA00022679"/>
    </source>
</evidence>
<evidence type="ECO:0000256" key="2">
    <source>
        <dbReference type="ARBA" id="ARBA00022695"/>
    </source>
</evidence>
<dbReference type="InterPro" id="IPR050951">
    <property type="entry name" value="Retrovirus_Pol_polyprotein"/>
</dbReference>
<dbReference type="GO" id="GO:0004519">
    <property type="term" value="F:endonuclease activity"/>
    <property type="evidence" value="ECO:0007669"/>
    <property type="project" value="UniProtKB-KW"/>
</dbReference>
<dbReference type="OrthoDB" id="427924at2759"/>
<keyword evidence="9" id="KW-1185">Reference proteome</keyword>
<evidence type="ECO:0000313" key="8">
    <source>
        <dbReference type="EMBL" id="CAF1079374.1"/>
    </source>
</evidence>
<dbReference type="AlphaFoldDB" id="A0A814MKR1"/>
<dbReference type="GO" id="GO:0003964">
    <property type="term" value="F:RNA-directed DNA polymerase activity"/>
    <property type="evidence" value="ECO:0007669"/>
    <property type="project" value="UniProtKB-KW"/>
</dbReference>
<evidence type="ECO:0000256" key="4">
    <source>
        <dbReference type="ARBA" id="ARBA00022759"/>
    </source>
</evidence>
<dbReference type="PANTHER" id="PTHR37984:SF5">
    <property type="entry name" value="PROTEIN NYNRIN-LIKE"/>
    <property type="match status" value="1"/>
</dbReference>
<evidence type="ECO:0000313" key="9">
    <source>
        <dbReference type="Proteomes" id="UP000663879"/>
    </source>
</evidence>
<keyword evidence="3" id="KW-0540">Nuclease</keyword>
<dbReference type="Proteomes" id="UP000663879">
    <property type="component" value="Unassembled WGS sequence"/>
</dbReference>
<keyword evidence="5" id="KW-0378">Hydrolase</keyword>
<dbReference type="InterPro" id="IPR043502">
    <property type="entry name" value="DNA/RNA_pol_sf"/>
</dbReference>
<evidence type="ECO:0000256" key="3">
    <source>
        <dbReference type="ARBA" id="ARBA00022722"/>
    </source>
</evidence>
<keyword evidence="1" id="KW-0808">Transferase</keyword>
<dbReference type="Pfam" id="PF17917">
    <property type="entry name" value="RT_RNaseH"/>
    <property type="match status" value="1"/>
</dbReference>
<protein>
    <recommendedName>
        <fullName evidence="7">Reverse transcriptase RNase H-like domain-containing protein</fullName>
    </recommendedName>
</protein>